<evidence type="ECO:0000256" key="1">
    <source>
        <dbReference type="SAM" id="MobiDB-lite"/>
    </source>
</evidence>
<evidence type="ECO:0000313" key="3">
    <source>
        <dbReference type="EMBL" id="GFR31835.1"/>
    </source>
</evidence>
<dbReference type="AlphaFoldDB" id="A0A8X6I086"/>
<protein>
    <submittedName>
        <fullName evidence="3">Uncharacterized protein</fullName>
    </submittedName>
</protein>
<organism evidence="3 4">
    <name type="scientific">Trichonephila clavata</name>
    <name type="common">Joro spider</name>
    <name type="synonym">Nephila clavata</name>
    <dbReference type="NCBI Taxonomy" id="2740835"/>
    <lineage>
        <taxon>Eukaryota</taxon>
        <taxon>Metazoa</taxon>
        <taxon>Ecdysozoa</taxon>
        <taxon>Arthropoda</taxon>
        <taxon>Chelicerata</taxon>
        <taxon>Arachnida</taxon>
        <taxon>Araneae</taxon>
        <taxon>Araneomorphae</taxon>
        <taxon>Entelegynae</taxon>
        <taxon>Araneoidea</taxon>
        <taxon>Nephilidae</taxon>
        <taxon>Trichonephila</taxon>
    </lineage>
</organism>
<evidence type="ECO:0000313" key="2">
    <source>
        <dbReference type="EMBL" id="GFQ97100.1"/>
    </source>
</evidence>
<sequence length="96" mass="9898">MVGALLLTTPRPARTSSADDSTPTHITRLPGGRLAGAGPSESTEGPGGLGRAKGPLSPARAPRRRGRRGEHRGARAAVRREGHGMISSPFSGRLPT</sequence>
<dbReference type="Proteomes" id="UP000887116">
    <property type="component" value="Unassembled WGS sequence"/>
</dbReference>
<evidence type="ECO:0000313" key="4">
    <source>
        <dbReference type="Proteomes" id="UP000887116"/>
    </source>
</evidence>
<feature type="region of interest" description="Disordered" evidence="1">
    <location>
        <begin position="1"/>
        <end position="96"/>
    </location>
</feature>
<reference evidence="3" key="1">
    <citation type="submission" date="2020-07" db="EMBL/GenBank/DDBJ databases">
        <title>Multicomponent nature underlies the extraordinary mechanical properties of spider dragline silk.</title>
        <authorList>
            <person name="Kono N."/>
            <person name="Nakamura H."/>
            <person name="Mori M."/>
            <person name="Yoshida Y."/>
            <person name="Ohtoshi R."/>
            <person name="Malay A.D."/>
            <person name="Moran D.A.P."/>
            <person name="Tomita M."/>
            <person name="Numata K."/>
            <person name="Arakawa K."/>
        </authorList>
    </citation>
    <scope>NUCLEOTIDE SEQUENCE</scope>
</reference>
<name>A0A8X6I086_TRICU</name>
<gene>
    <name evidence="2" type="ORF">TNCT_191051</name>
    <name evidence="3" type="ORF">TNCT_67841</name>
</gene>
<dbReference type="EMBL" id="BMAO01024700">
    <property type="protein sequence ID" value="GFQ97100.1"/>
    <property type="molecule type" value="Genomic_DNA"/>
</dbReference>
<comment type="caution">
    <text evidence="3">The sequence shown here is derived from an EMBL/GenBank/DDBJ whole genome shotgun (WGS) entry which is preliminary data.</text>
</comment>
<dbReference type="EMBL" id="BMAO01019642">
    <property type="protein sequence ID" value="GFR31835.1"/>
    <property type="molecule type" value="Genomic_DNA"/>
</dbReference>
<proteinExistence type="predicted"/>
<accession>A0A8X6I086</accession>
<keyword evidence="4" id="KW-1185">Reference proteome</keyword>
<feature type="compositionally biased region" description="Basic residues" evidence="1">
    <location>
        <begin position="61"/>
        <end position="70"/>
    </location>
</feature>
<feature type="compositionally biased region" description="Polar residues" evidence="1">
    <location>
        <begin position="14"/>
        <end position="25"/>
    </location>
</feature>